<reference evidence="4" key="1">
    <citation type="journal article" date="2019" name="Int. J. Syst. Evol. Microbiol.">
        <title>The Global Catalogue of Microorganisms (GCM) 10K type strain sequencing project: providing services to taxonomists for standard genome sequencing and annotation.</title>
        <authorList>
            <consortium name="The Broad Institute Genomics Platform"/>
            <consortium name="The Broad Institute Genome Sequencing Center for Infectious Disease"/>
            <person name="Wu L."/>
            <person name="Ma J."/>
        </authorList>
    </citation>
    <scope>NUCLEOTIDE SEQUENCE [LARGE SCALE GENOMIC DNA]</scope>
    <source>
        <strain evidence="4">JCM 14234</strain>
    </source>
</reference>
<dbReference type="InterPro" id="IPR003615">
    <property type="entry name" value="HNH_nuc"/>
</dbReference>
<gene>
    <name evidence="3" type="ORF">GCM10010528_22750</name>
</gene>
<name>A0ABP6LJS8_9ACTN</name>
<feature type="compositionally biased region" description="Basic and acidic residues" evidence="1">
    <location>
        <begin position="573"/>
        <end position="583"/>
    </location>
</feature>
<feature type="region of interest" description="Disordered" evidence="1">
    <location>
        <begin position="533"/>
        <end position="583"/>
    </location>
</feature>
<feature type="region of interest" description="Disordered" evidence="1">
    <location>
        <begin position="398"/>
        <end position="417"/>
    </location>
</feature>
<dbReference type="Proteomes" id="UP001501035">
    <property type="component" value="Unassembled WGS sequence"/>
</dbReference>
<sequence>MFDYSVVMLVIVDPSVEIALPIDLDGAMAAALREAAGEPFVIPDEGDDPGFDGADTHLADTDTGVWQDRAHALDAAMAVTVGEPAWTLDTLTDAAKATALIAWTEYREIGAMHTYLAKHGKPEPSARGVRMLDIEMQCAARVAMSQGLAQHQAEKWLSEAIAMRDRLPRVGHQLRTATITPRQFRLIVARTELIDEQQWAPQTDAAIAAVLARRAGAGTWSAKRLTDMVDRIIFRHDPDAVRRRRNKATDARSAWIVPGADGMATLGATMTAENAAIAYTTVRSLAELVCPADPRCPDARTSDALFALVTGTAFECDCHQPACTAAIPTPDTLTAWLRERQDTAVANGRVLVHVIADQATIDGRHDEPAFMDGHGVISAAHLRELLDRDDVRVRPLHPRAHPADPTPMSLPTHLASDPYRTSTALDTYIRTRDGYCTIPGCDQPAWHCDIDHVEEYDHTNPTTGGQTTADALSTKCRLHHNLKTSDNGWLDDQYRDHTGRLISEVISPEGIHFPGPAETNTVLFPALETITWHTPRPDTTPPPAQRITRTRNRTKAKHARRRAERATNRRLRLAHESDGDPPF</sequence>
<organism evidence="3 4">
    <name type="scientific">Gordonia defluvii</name>
    <dbReference type="NCBI Taxonomy" id="283718"/>
    <lineage>
        <taxon>Bacteria</taxon>
        <taxon>Bacillati</taxon>
        <taxon>Actinomycetota</taxon>
        <taxon>Actinomycetes</taxon>
        <taxon>Mycobacteriales</taxon>
        <taxon>Gordoniaceae</taxon>
        <taxon>Gordonia</taxon>
    </lineage>
</organism>
<evidence type="ECO:0000256" key="1">
    <source>
        <dbReference type="SAM" id="MobiDB-lite"/>
    </source>
</evidence>
<feature type="compositionally biased region" description="Basic residues" evidence="1">
    <location>
        <begin position="548"/>
        <end position="572"/>
    </location>
</feature>
<protein>
    <recommendedName>
        <fullName evidence="2">DUF222 domain-containing protein</fullName>
    </recommendedName>
</protein>
<dbReference type="Pfam" id="PF02720">
    <property type="entry name" value="DUF222"/>
    <property type="match status" value="1"/>
</dbReference>
<feature type="domain" description="DUF222" evidence="2">
    <location>
        <begin position="134"/>
        <end position="393"/>
    </location>
</feature>
<keyword evidence="4" id="KW-1185">Reference proteome</keyword>
<accession>A0ABP6LJS8</accession>
<evidence type="ECO:0000259" key="2">
    <source>
        <dbReference type="Pfam" id="PF02720"/>
    </source>
</evidence>
<dbReference type="EMBL" id="BAAAVS010000041">
    <property type="protein sequence ID" value="GAA3042364.1"/>
    <property type="molecule type" value="Genomic_DNA"/>
</dbReference>
<proteinExistence type="predicted"/>
<evidence type="ECO:0000313" key="4">
    <source>
        <dbReference type="Proteomes" id="UP001501035"/>
    </source>
</evidence>
<dbReference type="CDD" id="cd00085">
    <property type="entry name" value="HNHc"/>
    <property type="match status" value="1"/>
</dbReference>
<evidence type="ECO:0000313" key="3">
    <source>
        <dbReference type="EMBL" id="GAA3042364.1"/>
    </source>
</evidence>
<dbReference type="InterPro" id="IPR003870">
    <property type="entry name" value="DUF222"/>
</dbReference>
<comment type="caution">
    <text evidence="3">The sequence shown here is derived from an EMBL/GenBank/DDBJ whole genome shotgun (WGS) entry which is preliminary data.</text>
</comment>